<dbReference type="GO" id="GO:0000976">
    <property type="term" value="F:transcription cis-regulatory region binding"/>
    <property type="evidence" value="ECO:0007669"/>
    <property type="project" value="TreeGrafter"/>
</dbReference>
<feature type="modified residue" description="4-aspartylphosphate" evidence="8">
    <location>
        <position position="51"/>
    </location>
</feature>
<gene>
    <name evidence="12" type="ORF">VN21_14675</name>
</gene>
<proteinExistence type="predicted"/>
<dbReference type="InterPro" id="IPR011006">
    <property type="entry name" value="CheY-like_superfamily"/>
</dbReference>
<evidence type="ECO:0000256" key="2">
    <source>
        <dbReference type="ARBA" id="ARBA00022553"/>
    </source>
</evidence>
<dbReference type="InterPro" id="IPR036388">
    <property type="entry name" value="WH-like_DNA-bd_sf"/>
</dbReference>
<evidence type="ECO:0000313" key="12">
    <source>
        <dbReference type="EMBL" id="KKY00353.1"/>
    </source>
</evidence>
<name>A0A0M3DDI9_9FIRM</name>
<evidence type="ECO:0000256" key="7">
    <source>
        <dbReference type="ARBA" id="ARBA00024867"/>
    </source>
</evidence>
<dbReference type="EMBL" id="LBBT01000293">
    <property type="protein sequence ID" value="KKY00353.1"/>
    <property type="molecule type" value="Genomic_DNA"/>
</dbReference>
<dbReference type="Proteomes" id="UP000034407">
    <property type="component" value="Unassembled WGS sequence"/>
</dbReference>
<comment type="function">
    <text evidence="7">May play the central regulatory role in sporulation. It may be an element of the effector pathway responsible for the activation of sporulation genes in response to nutritional stress. Spo0A may act in concert with spo0H (a sigma factor) to control the expression of some genes that are critical to the sporulation process.</text>
</comment>
<dbReference type="GO" id="GO:0000156">
    <property type="term" value="F:phosphorelay response regulator activity"/>
    <property type="evidence" value="ECO:0007669"/>
    <property type="project" value="TreeGrafter"/>
</dbReference>
<sequence length="228" mass="26723">MNILLVDDEKKICEFVKAYLDKEGYKTDVVYNGNDAINYLDNNQYDIVLLDRMLPDISGEEICNYIRNNCKLMNVAIIMLSAKTEDDDRIEGFELGCDDYICKPFNVKELILRIKSVLKRSHELENSENIKFKNQIEINTKNHEVKVRGKSVILTNTEYKLLLVMASNPKKIYTREELLENVVEDHLEKFDRVIDSHIKNLRQKIEIDSRDCKIIKTVYGVGYKFEEE</sequence>
<dbReference type="Gene3D" id="3.40.50.2300">
    <property type="match status" value="1"/>
</dbReference>
<keyword evidence="3" id="KW-0902">Two-component regulatory system</keyword>
<dbReference type="SUPFAM" id="SSF46894">
    <property type="entry name" value="C-terminal effector domain of the bipartite response regulators"/>
    <property type="match status" value="1"/>
</dbReference>
<dbReference type="PANTHER" id="PTHR48111:SF73">
    <property type="entry name" value="ALKALINE PHOSPHATASE SYNTHESIS TRANSCRIPTIONAL REGULATORY PROTEIN PHOP"/>
    <property type="match status" value="1"/>
</dbReference>
<evidence type="ECO:0000256" key="1">
    <source>
        <dbReference type="ARBA" id="ARBA00018672"/>
    </source>
</evidence>
<dbReference type="GO" id="GO:0006355">
    <property type="term" value="P:regulation of DNA-templated transcription"/>
    <property type="evidence" value="ECO:0007669"/>
    <property type="project" value="InterPro"/>
</dbReference>
<keyword evidence="13" id="KW-1185">Reference proteome</keyword>
<dbReference type="Gene3D" id="1.10.10.10">
    <property type="entry name" value="Winged helix-like DNA-binding domain superfamily/Winged helix DNA-binding domain"/>
    <property type="match status" value="1"/>
</dbReference>
<dbReference type="InterPro" id="IPR001867">
    <property type="entry name" value="OmpR/PhoB-type_DNA-bd"/>
</dbReference>
<dbReference type="InterPro" id="IPR039420">
    <property type="entry name" value="WalR-like"/>
</dbReference>
<evidence type="ECO:0000313" key="13">
    <source>
        <dbReference type="Proteomes" id="UP000034407"/>
    </source>
</evidence>
<evidence type="ECO:0000256" key="6">
    <source>
        <dbReference type="ARBA" id="ARBA00023163"/>
    </source>
</evidence>
<evidence type="ECO:0000256" key="3">
    <source>
        <dbReference type="ARBA" id="ARBA00023012"/>
    </source>
</evidence>
<dbReference type="FunFam" id="1.10.10.10:FF:000018">
    <property type="entry name" value="DNA-binding response regulator ResD"/>
    <property type="match status" value="1"/>
</dbReference>
<dbReference type="Pfam" id="PF00486">
    <property type="entry name" value="Trans_reg_C"/>
    <property type="match status" value="1"/>
</dbReference>
<dbReference type="InterPro" id="IPR016032">
    <property type="entry name" value="Sig_transdc_resp-reg_C-effctor"/>
</dbReference>
<dbReference type="GO" id="GO:0005829">
    <property type="term" value="C:cytosol"/>
    <property type="evidence" value="ECO:0007669"/>
    <property type="project" value="TreeGrafter"/>
</dbReference>
<protein>
    <recommendedName>
        <fullName evidence="1">Stage 0 sporulation protein A homolog</fullName>
    </recommendedName>
</protein>
<evidence type="ECO:0000259" key="11">
    <source>
        <dbReference type="PROSITE" id="PS51755"/>
    </source>
</evidence>
<evidence type="ECO:0000256" key="4">
    <source>
        <dbReference type="ARBA" id="ARBA00023015"/>
    </source>
</evidence>
<keyword evidence="5 9" id="KW-0238">DNA-binding</keyword>
<evidence type="ECO:0000259" key="10">
    <source>
        <dbReference type="PROSITE" id="PS50110"/>
    </source>
</evidence>
<dbReference type="CDD" id="cd17574">
    <property type="entry name" value="REC_OmpR"/>
    <property type="match status" value="1"/>
</dbReference>
<dbReference type="SMART" id="SM00448">
    <property type="entry name" value="REC"/>
    <property type="match status" value="1"/>
</dbReference>
<dbReference type="SUPFAM" id="SSF52172">
    <property type="entry name" value="CheY-like"/>
    <property type="match status" value="1"/>
</dbReference>
<organism evidence="12 13">
    <name type="scientific">Paraclostridium benzoelyticum</name>
    <dbReference type="NCBI Taxonomy" id="1629550"/>
    <lineage>
        <taxon>Bacteria</taxon>
        <taxon>Bacillati</taxon>
        <taxon>Bacillota</taxon>
        <taxon>Clostridia</taxon>
        <taxon>Peptostreptococcales</taxon>
        <taxon>Peptostreptococcaceae</taxon>
        <taxon>Paraclostridium</taxon>
    </lineage>
</organism>
<keyword evidence="2 8" id="KW-0597">Phosphoprotein</keyword>
<dbReference type="PROSITE" id="PS50110">
    <property type="entry name" value="RESPONSE_REGULATORY"/>
    <property type="match status" value="1"/>
</dbReference>
<dbReference type="PROSITE" id="PS51755">
    <property type="entry name" value="OMPR_PHOB"/>
    <property type="match status" value="1"/>
</dbReference>
<dbReference type="SMART" id="SM00862">
    <property type="entry name" value="Trans_reg_C"/>
    <property type="match status" value="1"/>
</dbReference>
<evidence type="ECO:0000256" key="5">
    <source>
        <dbReference type="ARBA" id="ARBA00023125"/>
    </source>
</evidence>
<reference evidence="12 13" key="1">
    <citation type="submission" date="2015-04" db="EMBL/GenBank/DDBJ databases">
        <title>Microcin producing Clostridium sp. JC272T.</title>
        <authorList>
            <person name="Jyothsna T."/>
            <person name="Sasikala C."/>
            <person name="Ramana C."/>
        </authorList>
    </citation>
    <scope>NUCLEOTIDE SEQUENCE [LARGE SCALE GENOMIC DNA]</scope>
    <source>
        <strain evidence="12 13">JC272</strain>
    </source>
</reference>
<dbReference type="Pfam" id="PF00072">
    <property type="entry name" value="Response_reg"/>
    <property type="match status" value="1"/>
</dbReference>
<evidence type="ECO:0000256" key="8">
    <source>
        <dbReference type="PROSITE-ProRule" id="PRU00169"/>
    </source>
</evidence>
<dbReference type="FunFam" id="3.40.50.2300:FF:000001">
    <property type="entry name" value="DNA-binding response regulator PhoB"/>
    <property type="match status" value="1"/>
</dbReference>
<dbReference type="AlphaFoldDB" id="A0A0M3DDI9"/>
<feature type="domain" description="OmpR/PhoB-type" evidence="11">
    <location>
        <begin position="127"/>
        <end position="227"/>
    </location>
</feature>
<dbReference type="Gene3D" id="6.10.250.690">
    <property type="match status" value="1"/>
</dbReference>
<dbReference type="CDD" id="cd00383">
    <property type="entry name" value="trans_reg_C"/>
    <property type="match status" value="1"/>
</dbReference>
<feature type="DNA-binding region" description="OmpR/PhoB-type" evidence="9">
    <location>
        <begin position="127"/>
        <end position="227"/>
    </location>
</feature>
<dbReference type="PANTHER" id="PTHR48111">
    <property type="entry name" value="REGULATOR OF RPOS"/>
    <property type="match status" value="1"/>
</dbReference>
<keyword evidence="4" id="KW-0805">Transcription regulation</keyword>
<feature type="domain" description="Response regulatory" evidence="10">
    <location>
        <begin position="2"/>
        <end position="118"/>
    </location>
</feature>
<comment type="caution">
    <text evidence="12">The sequence shown here is derived from an EMBL/GenBank/DDBJ whole genome shotgun (WGS) entry which is preliminary data.</text>
</comment>
<evidence type="ECO:0000256" key="9">
    <source>
        <dbReference type="PROSITE-ProRule" id="PRU01091"/>
    </source>
</evidence>
<accession>A0A0M3DDI9</accession>
<dbReference type="InterPro" id="IPR001789">
    <property type="entry name" value="Sig_transdc_resp-reg_receiver"/>
</dbReference>
<keyword evidence="6" id="KW-0804">Transcription</keyword>
<dbReference type="PATRIC" id="fig|1629550.3.peg.2410"/>
<dbReference type="GO" id="GO:0032993">
    <property type="term" value="C:protein-DNA complex"/>
    <property type="evidence" value="ECO:0007669"/>
    <property type="project" value="TreeGrafter"/>
</dbReference>